<dbReference type="PANTHER" id="PTHR47785">
    <property type="entry name" value="ZN(II)2CYS6 TRANSCRIPTION FACTOR (EUROFUNG)-RELATED-RELATED"/>
    <property type="match status" value="1"/>
</dbReference>
<evidence type="ECO:0000313" key="4">
    <source>
        <dbReference type="EMBL" id="KAF2147184.1"/>
    </source>
</evidence>
<evidence type="ECO:0000259" key="3">
    <source>
        <dbReference type="PROSITE" id="PS50048"/>
    </source>
</evidence>
<dbReference type="RefSeq" id="XP_033402892.1">
    <property type="nucleotide sequence ID" value="XM_033536271.1"/>
</dbReference>
<dbReference type="Gene3D" id="4.10.240.10">
    <property type="entry name" value="Zn(2)-C6 fungal-type DNA-binding domain"/>
    <property type="match status" value="1"/>
</dbReference>
<dbReference type="OrthoDB" id="4685598at2759"/>
<organism evidence="4 5">
    <name type="scientific">Aplosporella prunicola CBS 121167</name>
    <dbReference type="NCBI Taxonomy" id="1176127"/>
    <lineage>
        <taxon>Eukaryota</taxon>
        <taxon>Fungi</taxon>
        <taxon>Dikarya</taxon>
        <taxon>Ascomycota</taxon>
        <taxon>Pezizomycotina</taxon>
        <taxon>Dothideomycetes</taxon>
        <taxon>Dothideomycetes incertae sedis</taxon>
        <taxon>Botryosphaeriales</taxon>
        <taxon>Aplosporellaceae</taxon>
        <taxon>Aplosporella</taxon>
    </lineage>
</organism>
<reference evidence="4" key="1">
    <citation type="journal article" date="2020" name="Stud. Mycol.">
        <title>101 Dothideomycetes genomes: a test case for predicting lifestyles and emergence of pathogens.</title>
        <authorList>
            <person name="Haridas S."/>
            <person name="Albert R."/>
            <person name="Binder M."/>
            <person name="Bloem J."/>
            <person name="Labutti K."/>
            <person name="Salamov A."/>
            <person name="Andreopoulos B."/>
            <person name="Baker S."/>
            <person name="Barry K."/>
            <person name="Bills G."/>
            <person name="Bluhm B."/>
            <person name="Cannon C."/>
            <person name="Castanera R."/>
            <person name="Culley D."/>
            <person name="Daum C."/>
            <person name="Ezra D."/>
            <person name="Gonzalez J."/>
            <person name="Henrissat B."/>
            <person name="Kuo A."/>
            <person name="Liang C."/>
            <person name="Lipzen A."/>
            <person name="Lutzoni F."/>
            <person name="Magnuson J."/>
            <person name="Mondo S."/>
            <person name="Nolan M."/>
            <person name="Ohm R."/>
            <person name="Pangilinan J."/>
            <person name="Park H.-J."/>
            <person name="Ramirez L."/>
            <person name="Alfaro M."/>
            <person name="Sun H."/>
            <person name="Tritt A."/>
            <person name="Yoshinaga Y."/>
            <person name="Zwiers L.-H."/>
            <person name="Turgeon B."/>
            <person name="Goodwin S."/>
            <person name="Spatafora J."/>
            <person name="Crous P."/>
            <person name="Grigoriev I."/>
        </authorList>
    </citation>
    <scope>NUCLEOTIDE SEQUENCE</scope>
    <source>
        <strain evidence="4">CBS 121167</strain>
    </source>
</reference>
<protein>
    <recommendedName>
        <fullName evidence="3">Zn(2)-C6 fungal-type domain-containing protein</fullName>
    </recommendedName>
</protein>
<feature type="domain" description="Zn(2)-C6 fungal-type" evidence="3">
    <location>
        <begin position="124"/>
        <end position="154"/>
    </location>
</feature>
<dbReference type="CDD" id="cd00067">
    <property type="entry name" value="GAL4"/>
    <property type="match status" value="1"/>
</dbReference>
<feature type="region of interest" description="Disordered" evidence="2">
    <location>
        <begin position="188"/>
        <end position="207"/>
    </location>
</feature>
<dbReference type="InterPro" id="IPR036864">
    <property type="entry name" value="Zn2-C6_fun-type_DNA-bd_sf"/>
</dbReference>
<dbReference type="PANTHER" id="PTHR47785:SF2">
    <property type="entry name" value="ZN(II)2CYS6 TRANSCRIPTION FACTOR (EUROFUNG)"/>
    <property type="match status" value="1"/>
</dbReference>
<dbReference type="FunFam" id="4.10.240.10:FF:000008">
    <property type="entry name" value="C6 zinc finger domain-containing protein"/>
    <property type="match status" value="1"/>
</dbReference>
<dbReference type="InterPro" id="IPR001138">
    <property type="entry name" value="Zn2Cys6_DnaBD"/>
</dbReference>
<keyword evidence="1" id="KW-0539">Nucleus</keyword>
<dbReference type="GO" id="GO:0008270">
    <property type="term" value="F:zinc ion binding"/>
    <property type="evidence" value="ECO:0007669"/>
    <property type="project" value="InterPro"/>
</dbReference>
<proteinExistence type="predicted"/>
<dbReference type="Pfam" id="PF00172">
    <property type="entry name" value="Zn_clus"/>
    <property type="match status" value="1"/>
</dbReference>
<sequence length="695" mass="77143">MATITPSPDVSPMSAATPNCLYPRDPYFLNFSTLPDTSNYLLKSALKSPHLLNSPNGFLPNTDFLNGSFAKRPRNMSNASTDRELSNDGHVPASDVVAKEPQTNPKKRPSTDTIDYPRRRATIACEICRSRKSRCDGNRPKCRLCSELNAECVYREPGVKLDAGDKLILEHLERIEGFLRTNLSQQPSLMGLPSGSPAASNSTNDDLLARSTSNAPAFGMIPMNGLGTWTSASSNISTMPKIHTTPALHLLQWPMIRELVSRPYDPQVLLQLEMAREPLQLSTSMSLDLSNTAVYVQAFFDRVNVWYACVNPHSWSSYYRTALSKGFREGAESCIVLLVLALGAASSGGSIAQLPRDKDPPGMSYFSAAWALLPSLMTRNNMVAAQCNILASAYLFYIVRPLEAWNLLTNTSMKLQLLLGAPGRLPSHGKELSERVYWNTLLFESDLLAELDLPHSGIVQFEETVGLPGGFEEEEEEAVGRDELWYFLAEIALRRLLNRVSHLIYTNTSAATPIGLLAPVVAELDFQLTQWYEGLPLPVQFPHSKVPLSNPVQTVLRLRYFACRTIIFRPYILAVLNDETAAMDIVVQENCRKCLEACIRQLEHIQAHHAGHLPYLWQGALSIVSQTLLVMGATMSPSLSALLPQPHQMDAIIDDVVNEIERYAHLAPSLRLSAEIIREAEGRRQMFLRSAGLRV</sequence>
<dbReference type="PROSITE" id="PS50048">
    <property type="entry name" value="ZN2_CY6_FUNGAL_2"/>
    <property type="match status" value="1"/>
</dbReference>
<dbReference type="SMART" id="SM00066">
    <property type="entry name" value="GAL4"/>
    <property type="match status" value="1"/>
</dbReference>
<dbReference type="AlphaFoldDB" id="A0A6A6BWG6"/>
<evidence type="ECO:0000313" key="5">
    <source>
        <dbReference type="Proteomes" id="UP000799438"/>
    </source>
</evidence>
<dbReference type="EMBL" id="ML995474">
    <property type="protein sequence ID" value="KAF2147184.1"/>
    <property type="molecule type" value="Genomic_DNA"/>
</dbReference>
<dbReference type="GeneID" id="54293767"/>
<feature type="region of interest" description="Disordered" evidence="2">
    <location>
        <begin position="70"/>
        <end position="115"/>
    </location>
</feature>
<gene>
    <name evidence="4" type="ORF">K452DRAFT_217147</name>
</gene>
<dbReference type="InterPro" id="IPR053181">
    <property type="entry name" value="EcdB-like_regulator"/>
</dbReference>
<dbReference type="GO" id="GO:0000981">
    <property type="term" value="F:DNA-binding transcription factor activity, RNA polymerase II-specific"/>
    <property type="evidence" value="ECO:0007669"/>
    <property type="project" value="InterPro"/>
</dbReference>
<accession>A0A6A6BWG6</accession>
<name>A0A6A6BWG6_9PEZI</name>
<keyword evidence="5" id="KW-1185">Reference proteome</keyword>
<dbReference type="SUPFAM" id="SSF57701">
    <property type="entry name" value="Zn2/Cys6 DNA-binding domain"/>
    <property type="match status" value="1"/>
</dbReference>
<dbReference type="Proteomes" id="UP000799438">
    <property type="component" value="Unassembled WGS sequence"/>
</dbReference>
<dbReference type="PROSITE" id="PS00463">
    <property type="entry name" value="ZN2_CY6_FUNGAL_1"/>
    <property type="match status" value="1"/>
</dbReference>
<evidence type="ECO:0000256" key="2">
    <source>
        <dbReference type="SAM" id="MobiDB-lite"/>
    </source>
</evidence>
<feature type="compositionally biased region" description="Polar residues" evidence="2">
    <location>
        <begin position="197"/>
        <end position="207"/>
    </location>
</feature>
<evidence type="ECO:0000256" key="1">
    <source>
        <dbReference type="ARBA" id="ARBA00023242"/>
    </source>
</evidence>
<dbReference type="CDD" id="cd12148">
    <property type="entry name" value="fungal_TF_MHR"/>
    <property type="match status" value="1"/>
</dbReference>